<accession>K0SJ41</accession>
<keyword evidence="2" id="KW-1185">Reference proteome</keyword>
<proteinExistence type="predicted"/>
<dbReference type="Proteomes" id="UP000266841">
    <property type="component" value="Unassembled WGS sequence"/>
</dbReference>
<dbReference type="AlphaFoldDB" id="K0SJ41"/>
<name>K0SJ41_THAOC</name>
<reference evidence="1 2" key="1">
    <citation type="journal article" date="2012" name="Genome Biol.">
        <title>Genome and low-iron response of an oceanic diatom adapted to chronic iron limitation.</title>
        <authorList>
            <person name="Lommer M."/>
            <person name="Specht M."/>
            <person name="Roy A.S."/>
            <person name="Kraemer L."/>
            <person name="Andreson R."/>
            <person name="Gutowska M.A."/>
            <person name="Wolf J."/>
            <person name="Bergner S.V."/>
            <person name="Schilhabel M.B."/>
            <person name="Klostermeier U.C."/>
            <person name="Beiko R.G."/>
            <person name="Rosenstiel P."/>
            <person name="Hippler M."/>
            <person name="Laroche J."/>
        </authorList>
    </citation>
    <scope>NUCLEOTIDE SEQUENCE [LARGE SCALE GENOMIC DNA]</scope>
    <source>
        <strain evidence="1 2">CCMP1005</strain>
    </source>
</reference>
<evidence type="ECO:0000313" key="2">
    <source>
        <dbReference type="Proteomes" id="UP000266841"/>
    </source>
</evidence>
<gene>
    <name evidence="1" type="ORF">THAOC_12885</name>
</gene>
<organism evidence="1 2">
    <name type="scientific">Thalassiosira oceanica</name>
    <name type="common">Marine diatom</name>
    <dbReference type="NCBI Taxonomy" id="159749"/>
    <lineage>
        <taxon>Eukaryota</taxon>
        <taxon>Sar</taxon>
        <taxon>Stramenopiles</taxon>
        <taxon>Ochrophyta</taxon>
        <taxon>Bacillariophyta</taxon>
        <taxon>Coscinodiscophyceae</taxon>
        <taxon>Thalassiosirophycidae</taxon>
        <taxon>Thalassiosirales</taxon>
        <taxon>Thalassiosiraceae</taxon>
        <taxon>Thalassiosira</taxon>
    </lineage>
</organism>
<sequence length="23" mass="2796">FEINLWFSGWILENPVLFDQDGR</sequence>
<feature type="non-terminal residue" evidence="1">
    <location>
        <position position="1"/>
    </location>
</feature>
<comment type="caution">
    <text evidence="1">The sequence shown here is derived from an EMBL/GenBank/DDBJ whole genome shotgun (WGS) entry which is preliminary data.</text>
</comment>
<dbReference type="EMBL" id="AGNL01015199">
    <property type="protein sequence ID" value="EJK66203.1"/>
    <property type="molecule type" value="Genomic_DNA"/>
</dbReference>
<evidence type="ECO:0000313" key="1">
    <source>
        <dbReference type="EMBL" id="EJK66203.1"/>
    </source>
</evidence>
<protein>
    <submittedName>
        <fullName evidence="1">Uncharacterized protein</fullName>
    </submittedName>
</protein>